<feature type="compositionally biased region" description="Polar residues" evidence="1">
    <location>
        <begin position="1"/>
        <end position="10"/>
    </location>
</feature>
<protein>
    <submittedName>
        <fullName evidence="2">Uncharacterized protein</fullName>
    </submittedName>
</protein>
<organism evidence="2 3">
    <name type="scientific">Symbiodinium necroappetens</name>
    <dbReference type="NCBI Taxonomy" id="1628268"/>
    <lineage>
        <taxon>Eukaryota</taxon>
        <taxon>Sar</taxon>
        <taxon>Alveolata</taxon>
        <taxon>Dinophyceae</taxon>
        <taxon>Suessiales</taxon>
        <taxon>Symbiodiniaceae</taxon>
        <taxon>Symbiodinium</taxon>
    </lineage>
</organism>
<evidence type="ECO:0000256" key="1">
    <source>
        <dbReference type="SAM" id="MobiDB-lite"/>
    </source>
</evidence>
<feature type="region of interest" description="Disordered" evidence="1">
    <location>
        <begin position="91"/>
        <end position="110"/>
    </location>
</feature>
<dbReference type="OrthoDB" id="10279741at2759"/>
<name>A0A812PSB8_9DINO</name>
<evidence type="ECO:0000313" key="2">
    <source>
        <dbReference type="EMBL" id="CAE7354018.1"/>
    </source>
</evidence>
<comment type="caution">
    <text evidence="2">The sequence shown here is derived from an EMBL/GenBank/DDBJ whole genome shotgun (WGS) entry which is preliminary data.</text>
</comment>
<proteinExistence type="predicted"/>
<gene>
    <name evidence="2" type="ORF">SNEC2469_LOCUS9225</name>
</gene>
<keyword evidence="3" id="KW-1185">Reference proteome</keyword>
<feature type="non-terminal residue" evidence="2">
    <location>
        <position position="1"/>
    </location>
</feature>
<dbReference type="EMBL" id="CAJNJA010014968">
    <property type="protein sequence ID" value="CAE7354018.1"/>
    <property type="molecule type" value="Genomic_DNA"/>
</dbReference>
<evidence type="ECO:0000313" key="3">
    <source>
        <dbReference type="Proteomes" id="UP000601435"/>
    </source>
</evidence>
<feature type="region of interest" description="Disordered" evidence="1">
    <location>
        <begin position="1"/>
        <end position="23"/>
    </location>
</feature>
<dbReference type="AlphaFoldDB" id="A0A812PSB8"/>
<reference evidence="2" key="1">
    <citation type="submission" date="2021-02" db="EMBL/GenBank/DDBJ databases">
        <authorList>
            <person name="Dougan E. K."/>
            <person name="Rhodes N."/>
            <person name="Thang M."/>
            <person name="Chan C."/>
        </authorList>
    </citation>
    <scope>NUCLEOTIDE SEQUENCE</scope>
</reference>
<accession>A0A812PSB8</accession>
<dbReference type="Proteomes" id="UP000601435">
    <property type="component" value="Unassembled WGS sequence"/>
</dbReference>
<sequence>WGTPVVNWNPNDDKDPIVEPPTSIDPKIWMPIADELQQRPTIKRLAACRVETRIASRRADEKRKRGIEVPEMTRILLGPNPSLPRLAAAEQRHVTEADKGSSTSPTKRGIRKHCVCTSSSGFVHYAG</sequence>